<sequence>MGWKAIGLWNVPYISGCYLVQGYLIHNPETKPSYINGLLDPDMAFCTNMREKDVFMYVSNRLNWGHLINNEEFDTSHLHNEMWEIFNNRWDWELRYLHPNYSHSLDPNKTVEQPCPDVFWFPLFSVRFTNELVSEMEHFGKWSDGSNYDDRLAGAYENVPTRDIHMNQIGYEIEWLHILKEYVRPLQERVFLGYFHDPPRSIMNFVVRYRPDEQPSLRPHHDSSTYTINVALNRAGIDYE</sequence>
<dbReference type="Pfam" id="PF25238">
    <property type="entry name" value="OGFOD2-like"/>
    <property type="match status" value="1"/>
</dbReference>
<protein>
    <submittedName>
        <fullName evidence="1">Uncharacterized protein</fullName>
    </submittedName>
</protein>
<dbReference type="EMBL" id="JAVRJZ010000067">
    <property type="protein sequence ID" value="KAK2703871.1"/>
    <property type="molecule type" value="Genomic_DNA"/>
</dbReference>
<name>A0AA88KVJ0_ARTSF</name>
<reference evidence="1" key="1">
    <citation type="submission" date="2023-07" db="EMBL/GenBank/DDBJ databases">
        <title>Chromosome-level genome assembly of Artemia franciscana.</title>
        <authorList>
            <person name="Jo E."/>
        </authorList>
    </citation>
    <scope>NUCLEOTIDE SEQUENCE</scope>
    <source>
        <tissue evidence="1">Whole body</tissue>
    </source>
</reference>
<keyword evidence="2" id="KW-1185">Reference proteome</keyword>
<dbReference type="GO" id="GO:0005783">
    <property type="term" value="C:endoplasmic reticulum"/>
    <property type="evidence" value="ECO:0007669"/>
    <property type="project" value="TreeGrafter"/>
</dbReference>
<dbReference type="PANTHER" id="PTHR10730:SF45">
    <property type="entry name" value="PROCOLLAGEN-LYSINE,2-OXOGLUTARATE 5-DIOXYGENASE"/>
    <property type="match status" value="1"/>
</dbReference>
<proteinExistence type="predicted"/>
<feature type="non-terminal residue" evidence="1">
    <location>
        <position position="1"/>
    </location>
</feature>
<gene>
    <name evidence="1" type="ORF">QYM36_017798</name>
</gene>
<comment type="caution">
    <text evidence="1">The sequence shown here is derived from an EMBL/GenBank/DDBJ whole genome shotgun (WGS) entry which is preliminary data.</text>
</comment>
<dbReference type="PANTHER" id="PTHR10730">
    <property type="entry name" value="PROCOLLAGEN-LYSINE,2-OXOGLUTARATE 5-DIOXYGENASE/GLYCOSYLTRANSFERASE 25 FAMILY MEMBER"/>
    <property type="match status" value="1"/>
</dbReference>
<evidence type="ECO:0000313" key="1">
    <source>
        <dbReference type="EMBL" id="KAK2703871.1"/>
    </source>
</evidence>
<evidence type="ECO:0000313" key="2">
    <source>
        <dbReference type="Proteomes" id="UP001187531"/>
    </source>
</evidence>
<accession>A0AA88KVJ0</accession>
<dbReference type="AlphaFoldDB" id="A0AA88KVJ0"/>
<dbReference type="Proteomes" id="UP001187531">
    <property type="component" value="Unassembled WGS sequence"/>
</dbReference>
<organism evidence="1 2">
    <name type="scientific">Artemia franciscana</name>
    <name type="common">Brine shrimp</name>
    <name type="synonym">Artemia sanfranciscana</name>
    <dbReference type="NCBI Taxonomy" id="6661"/>
    <lineage>
        <taxon>Eukaryota</taxon>
        <taxon>Metazoa</taxon>
        <taxon>Ecdysozoa</taxon>
        <taxon>Arthropoda</taxon>
        <taxon>Crustacea</taxon>
        <taxon>Branchiopoda</taxon>
        <taxon>Anostraca</taxon>
        <taxon>Artemiidae</taxon>
        <taxon>Artemia</taxon>
    </lineage>
</organism>
<dbReference type="InterPro" id="IPR050757">
    <property type="entry name" value="Collagen_mod_GT25"/>
</dbReference>
<dbReference type="GO" id="GO:0008475">
    <property type="term" value="F:procollagen-lysine 5-dioxygenase activity"/>
    <property type="evidence" value="ECO:0007669"/>
    <property type="project" value="TreeGrafter"/>
</dbReference>